<evidence type="ECO:0000313" key="3">
    <source>
        <dbReference type="Proteomes" id="UP001500575"/>
    </source>
</evidence>
<dbReference type="Gene3D" id="3.40.50.300">
    <property type="entry name" value="P-loop containing nucleotide triphosphate hydrolases"/>
    <property type="match status" value="1"/>
</dbReference>
<dbReference type="EMBL" id="BAAAQQ010000013">
    <property type="protein sequence ID" value="GAA2131848.1"/>
    <property type="molecule type" value="Genomic_DNA"/>
</dbReference>
<protein>
    <recommendedName>
        <fullName evidence="1">IstB-like ATP-binding domain-containing protein</fullName>
    </recommendedName>
</protein>
<dbReference type="Proteomes" id="UP001500575">
    <property type="component" value="Unassembled WGS sequence"/>
</dbReference>
<name>A0ABP5KFM1_9ACTN</name>
<comment type="caution">
    <text evidence="2">The sequence shown here is derived from an EMBL/GenBank/DDBJ whole genome shotgun (WGS) entry which is preliminary data.</text>
</comment>
<feature type="domain" description="IstB-like ATP-binding" evidence="1">
    <location>
        <begin position="148"/>
        <end position="298"/>
    </location>
</feature>
<sequence>MSQNTALAALLANVTTSPDTTDGSAEEFPAGRAVRAGHPDSAPDGPTAAAWLAMTGDEIDALDDKPLMARIVRFRHETEKGKTRPVVVYTPDPEDAEVTARLIAENRAKNLRNSLGAKYDTAFLNSPMPGQEAVYERLVAWATNPRPDTLVLWGTVGTGKTHAAAAATGVAVSGTGQVPTLVTWEDLADAWMPGDNVSDDLMARRSRTRGKVRDAQVLIIDDMYRRKPSEYTSAELAALLANRQGSGRLTIITTNVASLDTPEGEDFVAAYPFAERVMDRLMDAENIHLTGASLRGRHA</sequence>
<dbReference type="InterPro" id="IPR027417">
    <property type="entry name" value="P-loop_NTPase"/>
</dbReference>
<organism evidence="2 3">
    <name type="scientific">Nocardioides bigeumensis</name>
    <dbReference type="NCBI Taxonomy" id="433657"/>
    <lineage>
        <taxon>Bacteria</taxon>
        <taxon>Bacillati</taxon>
        <taxon>Actinomycetota</taxon>
        <taxon>Actinomycetes</taxon>
        <taxon>Propionibacteriales</taxon>
        <taxon>Nocardioidaceae</taxon>
        <taxon>Nocardioides</taxon>
    </lineage>
</organism>
<proteinExistence type="predicted"/>
<dbReference type="SUPFAM" id="SSF52540">
    <property type="entry name" value="P-loop containing nucleoside triphosphate hydrolases"/>
    <property type="match status" value="1"/>
</dbReference>
<gene>
    <name evidence="2" type="ORF">GCM10009843_35800</name>
</gene>
<evidence type="ECO:0000259" key="1">
    <source>
        <dbReference type="Pfam" id="PF01695"/>
    </source>
</evidence>
<reference evidence="3" key="1">
    <citation type="journal article" date="2019" name="Int. J. Syst. Evol. Microbiol.">
        <title>The Global Catalogue of Microorganisms (GCM) 10K type strain sequencing project: providing services to taxonomists for standard genome sequencing and annotation.</title>
        <authorList>
            <consortium name="The Broad Institute Genomics Platform"/>
            <consortium name="The Broad Institute Genome Sequencing Center for Infectious Disease"/>
            <person name="Wu L."/>
            <person name="Ma J."/>
        </authorList>
    </citation>
    <scope>NUCLEOTIDE SEQUENCE [LARGE SCALE GENOMIC DNA]</scope>
    <source>
        <strain evidence="3">JCM 16021</strain>
    </source>
</reference>
<dbReference type="InterPro" id="IPR002611">
    <property type="entry name" value="IstB_ATP-bd"/>
</dbReference>
<keyword evidence="3" id="KW-1185">Reference proteome</keyword>
<dbReference type="Pfam" id="PF01695">
    <property type="entry name" value="IstB_IS21"/>
    <property type="match status" value="1"/>
</dbReference>
<evidence type="ECO:0000313" key="2">
    <source>
        <dbReference type="EMBL" id="GAA2131848.1"/>
    </source>
</evidence>
<accession>A0ABP5KFM1</accession>